<gene>
    <name evidence="2" type="ORF">FOF46_11820</name>
</gene>
<feature type="transmembrane region" description="Helical" evidence="1">
    <location>
        <begin position="34"/>
        <end position="59"/>
    </location>
</feature>
<feature type="transmembrane region" description="Helical" evidence="1">
    <location>
        <begin position="6"/>
        <end position="22"/>
    </location>
</feature>
<dbReference type="EMBL" id="VLNR01000021">
    <property type="protein sequence ID" value="TSE08634.1"/>
    <property type="molecule type" value="Genomic_DNA"/>
</dbReference>
<dbReference type="Proteomes" id="UP000318833">
    <property type="component" value="Unassembled WGS sequence"/>
</dbReference>
<comment type="caution">
    <text evidence="2">The sequence shown here is derived from an EMBL/GenBank/DDBJ whole genome shotgun (WGS) entry which is preliminary data.</text>
</comment>
<accession>A0A554VKR2</accession>
<keyword evidence="1" id="KW-0812">Transmembrane</keyword>
<evidence type="ECO:0000256" key="1">
    <source>
        <dbReference type="SAM" id="Phobius"/>
    </source>
</evidence>
<organism evidence="2 3">
    <name type="scientific">Aquimarina algiphila</name>
    <dbReference type="NCBI Taxonomy" id="2047982"/>
    <lineage>
        <taxon>Bacteria</taxon>
        <taxon>Pseudomonadati</taxon>
        <taxon>Bacteroidota</taxon>
        <taxon>Flavobacteriia</taxon>
        <taxon>Flavobacteriales</taxon>
        <taxon>Flavobacteriaceae</taxon>
        <taxon>Aquimarina</taxon>
    </lineage>
</organism>
<protein>
    <submittedName>
        <fullName evidence="2">Uncharacterized protein</fullName>
    </submittedName>
</protein>
<proteinExistence type="predicted"/>
<dbReference type="RefSeq" id="WP_109438142.1">
    <property type="nucleotide sequence ID" value="NZ_CANLVC010000006.1"/>
</dbReference>
<dbReference type="AlphaFoldDB" id="A0A554VKR2"/>
<evidence type="ECO:0000313" key="2">
    <source>
        <dbReference type="EMBL" id="TSE08634.1"/>
    </source>
</evidence>
<sequence length="69" mass="7838">MSIILFFIIVAVIGIFPVKWVLKKLGVHNNTTKWILGIPLALILSVLLYMLLLIILYSYEEGTGNMDLF</sequence>
<evidence type="ECO:0000313" key="3">
    <source>
        <dbReference type="Proteomes" id="UP000318833"/>
    </source>
</evidence>
<name>A0A554VKR2_9FLAO</name>
<keyword evidence="1" id="KW-1133">Transmembrane helix</keyword>
<keyword evidence="1" id="KW-0472">Membrane</keyword>
<reference evidence="2 3" key="1">
    <citation type="submission" date="2019-07" db="EMBL/GenBank/DDBJ databases">
        <title>The draft genome sequence of Aquimarina algiphila M91.</title>
        <authorList>
            <person name="Meng X."/>
        </authorList>
    </citation>
    <scope>NUCLEOTIDE SEQUENCE [LARGE SCALE GENOMIC DNA]</scope>
    <source>
        <strain evidence="2 3">M91</strain>
    </source>
</reference>
<keyword evidence="3" id="KW-1185">Reference proteome</keyword>